<reference evidence="3" key="1">
    <citation type="journal article" date="2019" name="Int. J. Syst. Evol. Microbiol.">
        <title>The Global Catalogue of Microorganisms (GCM) 10K type strain sequencing project: providing services to taxonomists for standard genome sequencing and annotation.</title>
        <authorList>
            <consortium name="The Broad Institute Genomics Platform"/>
            <consortium name="The Broad Institute Genome Sequencing Center for Infectious Disease"/>
            <person name="Wu L."/>
            <person name="Ma J."/>
        </authorList>
    </citation>
    <scope>NUCLEOTIDE SEQUENCE [LARGE SCALE GENOMIC DNA]</scope>
    <source>
        <strain evidence="3">LMG 29894</strain>
    </source>
</reference>
<gene>
    <name evidence="2" type="ORF">ACFOW7_05160</name>
</gene>
<name>A0ABV8ML04_9NEIS</name>
<sequence length="128" mass="14859">MSMWFLGAGIVALCVYFFSFISTVIHSLDKDEQRRFSQEGLPKGGFIKTLLLWVAFFYFKDPVASLLIGLLILADWWWEAKSRHRKLLALGFPAEFERRLWKVGYWLALGQVLLMIFVVIRQSSVPLT</sequence>
<keyword evidence="3" id="KW-1185">Reference proteome</keyword>
<protein>
    <submittedName>
        <fullName evidence="2">Uncharacterized protein</fullName>
    </submittedName>
</protein>
<feature type="transmembrane region" description="Helical" evidence="1">
    <location>
        <begin position="51"/>
        <end position="78"/>
    </location>
</feature>
<evidence type="ECO:0000313" key="2">
    <source>
        <dbReference type="EMBL" id="MFC4158749.1"/>
    </source>
</evidence>
<evidence type="ECO:0000313" key="3">
    <source>
        <dbReference type="Proteomes" id="UP001595791"/>
    </source>
</evidence>
<accession>A0ABV8ML04</accession>
<keyword evidence="1" id="KW-1133">Transmembrane helix</keyword>
<keyword evidence="1" id="KW-0812">Transmembrane</keyword>
<comment type="caution">
    <text evidence="2">The sequence shown here is derived from an EMBL/GenBank/DDBJ whole genome shotgun (WGS) entry which is preliminary data.</text>
</comment>
<proteinExistence type="predicted"/>
<dbReference type="Proteomes" id="UP001595791">
    <property type="component" value="Unassembled WGS sequence"/>
</dbReference>
<dbReference type="EMBL" id="JBHSBU010000001">
    <property type="protein sequence ID" value="MFC4158749.1"/>
    <property type="molecule type" value="Genomic_DNA"/>
</dbReference>
<keyword evidence="1" id="KW-0472">Membrane</keyword>
<evidence type="ECO:0000256" key="1">
    <source>
        <dbReference type="SAM" id="Phobius"/>
    </source>
</evidence>
<organism evidence="2 3">
    <name type="scientific">Chitinimonas lacunae</name>
    <dbReference type="NCBI Taxonomy" id="1963018"/>
    <lineage>
        <taxon>Bacteria</taxon>
        <taxon>Pseudomonadati</taxon>
        <taxon>Pseudomonadota</taxon>
        <taxon>Betaproteobacteria</taxon>
        <taxon>Neisseriales</taxon>
        <taxon>Chitinibacteraceae</taxon>
        <taxon>Chitinimonas</taxon>
    </lineage>
</organism>
<dbReference type="RefSeq" id="WP_378161764.1">
    <property type="nucleotide sequence ID" value="NZ_JBHSBU010000001.1"/>
</dbReference>
<feature type="transmembrane region" description="Helical" evidence="1">
    <location>
        <begin position="99"/>
        <end position="120"/>
    </location>
</feature>